<evidence type="ECO:0000313" key="6">
    <source>
        <dbReference type="EnsemblMetazoa" id="GPPI046003-PA"/>
    </source>
</evidence>
<dbReference type="AlphaFoldDB" id="A0A1B0C0L6"/>
<dbReference type="SUPFAM" id="SSF46785">
    <property type="entry name" value="Winged helix' DNA-binding domain"/>
    <property type="match status" value="2"/>
</dbReference>
<evidence type="ECO:0000313" key="7">
    <source>
        <dbReference type="Proteomes" id="UP000092460"/>
    </source>
</evidence>
<evidence type="ECO:0000256" key="1">
    <source>
        <dbReference type="ARBA" id="ARBA00004123"/>
    </source>
</evidence>
<dbReference type="Gene3D" id="1.10.10.60">
    <property type="entry name" value="Homeodomain-like"/>
    <property type="match status" value="1"/>
</dbReference>
<dbReference type="Proteomes" id="UP000092460">
    <property type="component" value="Unassembled WGS sequence"/>
</dbReference>
<feature type="compositionally biased region" description="Low complexity" evidence="4">
    <location>
        <begin position="340"/>
        <end position="354"/>
    </location>
</feature>
<dbReference type="InterPro" id="IPR036388">
    <property type="entry name" value="WH-like_DNA-bd_sf"/>
</dbReference>
<name>A0A1B0C0L6_9MUSC</name>
<evidence type="ECO:0000256" key="3">
    <source>
        <dbReference type="PROSITE-ProRule" id="PRU00089"/>
    </source>
</evidence>
<feature type="compositionally biased region" description="Low complexity" evidence="4">
    <location>
        <begin position="250"/>
        <end position="260"/>
    </location>
</feature>
<dbReference type="GO" id="GO:0005634">
    <property type="term" value="C:nucleus"/>
    <property type="evidence" value="ECO:0007669"/>
    <property type="project" value="UniProtKB-SubCell"/>
</dbReference>
<feature type="compositionally biased region" description="Polar residues" evidence="4">
    <location>
        <begin position="296"/>
        <end position="318"/>
    </location>
</feature>
<dbReference type="GO" id="GO:0000981">
    <property type="term" value="F:DNA-binding transcription factor activity, RNA polymerase II-specific"/>
    <property type="evidence" value="ECO:0007669"/>
    <property type="project" value="TreeGrafter"/>
</dbReference>
<dbReference type="EMBL" id="JXJN01023670">
    <property type="status" value="NOT_ANNOTATED_CDS"/>
    <property type="molecule type" value="Genomic_DNA"/>
</dbReference>
<proteinExistence type="predicted"/>
<dbReference type="PANTHER" id="PTHR45796:SF4">
    <property type="entry name" value="FORKHEAD BOX P, ISOFORM C"/>
    <property type="match status" value="1"/>
</dbReference>
<dbReference type="EMBL" id="JXJN01023674">
    <property type="status" value="NOT_ANNOTATED_CDS"/>
    <property type="molecule type" value="Genomic_DNA"/>
</dbReference>
<evidence type="ECO:0000256" key="4">
    <source>
        <dbReference type="SAM" id="MobiDB-lite"/>
    </source>
</evidence>
<dbReference type="InterPro" id="IPR036390">
    <property type="entry name" value="WH_DNA-bd_sf"/>
</dbReference>
<evidence type="ECO:0000259" key="5">
    <source>
        <dbReference type="PROSITE" id="PS50039"/>
    </source>
</evidence>
<dbReference type="InterPro" id="IPR050998">
    <property type="entry name" value="FOXP"/>
</dbReference>
<comment type="subcellular location">
    <subcellularLocation>
        <location evidence="1 3">Nucleus</location>
    </subcellularLocation>
</comment>
<dbReference type="InterPro" id="IPR009057">
    <property type="entry name" value="Homeodomain-like_sf"/>
</dbReference>
<feature type="domain" description="Fork-head" evidence="5">
    <location>
        <begin position="119"/>
        <end position="146"/>
    </location>
</feature>
<reference evidence="7" key="1">
    <citation type="submission" date="2015-01" db="EMBL/GenBank/DDBJ databases">
        <authorList>
            <person name="Aksoy S."/>
            <person name="Warren W."/>
            <person name="Wilson R.K."/>
        </authorList>
    </citation>
    <scope>NUCLEOTIDE SEQUENCE [LARGE SCALE GENOMIC DNA]</scope>
    <source>
        <strain evidence="7">IAEA</strain>
    </source>
</reference>
<feature type="DNA-binding region" description="Fork-head" evidence="3">
    <location>
        <begin position="119"/>
        <end position="146"/>
    </location>
</feature>
<reference evidence="6" key="2">
    <citation type="submission" date="2020-05" db="UniProtKB">
        <authorList>
            <consortium name="EnsemblMetazoa"/>
        </authorList>
    </citation>
    <scope>IDENTIFICATION</scope>
    <source>
        <strain evidence="6">IAEA</strain>
    </source>
</reference>
<dbReference type="STRING" id="67801.A0A1B0C0L6"/>
<dbReference type="SUPFAM" id="SSF46689">
    <property type="entry name" value="Homeodomain-like"/>
    <property type="match status" value="1"/>
</dbReference>
<dbReference type="EMBL" id="JXJN01023671">
    <property type="status" value="NOT_ANNOTATED_CDS"/>
    <property type="molecule type" value="Genomic_DNA"/>
</dbReference>
<dbReference type="InterPro" id="IPR001766">
    <property type="entry name" value="Fork_head_dom"/>
</dbReference>
<sequence length="638" mass="69867">MHKEKEGTSLKRKFITIETKIQILVRLQNQERVVDIVRHVKLNESTISTIKQNEEQITCSVPSGTLSINAISALVSFGVTAEPQNPQENVETGRLLFAEFAKTTASSCWCSSEIRFTTNAVRHNLSLHKCFTRVENVKGAVWTVDEIEFYKRRPQRSTTAVAAAAAAAVFSPSTSTCVSPAGVTSANGRLSSINVFNFGYVLTNAIRTNLSLHKCFVRYEDDFGSFWMVDDSEFVKRRHLSRGRPRKYEPSSSPNSNSQQLTNSVAESDFGGGGIVGKESNENISIAADSYKRAGDSSSHYNSPGHQRSYHNGRSNKLINGGNDDFDICEGSQRTPINESQKQLSSKTSQNSSSRRTHAGGDANIPIIENAKKQCTSRSNYNNSCSHIGSGRGVGKETIKNGRRINTPDLTSAVTINGPSVCAGVDCATGTNIGVGCIGGIGFGSGEHSDIDLLKASFNVGPTVVDASDANFLYIPSECRTQSFSKMKGSFISLTLLDEHMTSFALKRVKSFEITLETAGEKLYTYTYDLERGSKRGSKRSAPYGRRYLSCSKIRNCKLHGLRDELKRIVLVAQPSIYLSIFKHGLRDELKHIVLAAQPSTPLETINVVLEAEETLPSSQKENVPISATTSKIKIKQQ</sequence>
<feature type="region of interest" description="Disordered" evidence="4">
    <location>
        <begin position="294"/>
        <end position="366"/>
    </location>
</feature>
<protein>
    <recommendedName>
        <fullName evidence="5">Fork-head domain-containing protein</fullName>
    </recommendedName>
</protein>
<dbReference type="GO" id="GO:0000978">
    <property type="term" value="F:RNA polymerase II cis-regulatory region sequence-specific DNA binding"/>
    <property type="evidence" value="ECO:0007669"/>
    <property type="project" value="TreeGrafter"/>
</dbReference>
<keyword evidence="3" id="KW-0539">Nucleus</keyword>
<keyword evidence="7" id="KW-1185">Reference proteome</keyword>
<dbReference type="EnsemblMetazoa" id="GPPI046003-RA">
    <property type="protein sequence ID" value="GPPI046003-PA"/>
    <property type="gene ID" value="GPPI046003"/>
</dbReference>
<dbReference type="PROSITE" id="PS50039">
    <property type="entry name" value="FORK_HEAD_3"/>
    <property type="match status" value="1"/>
</dbReference>
<dbReference type="PANTHER" id="PTHR45796">
    <property type="entry name" value="FORKHEAD BOX P, ISOFORM C"/>
    <property type="match status" value="1"/>
</dbReference>
<keyword evidence="2 3" id="KW-0238">DNA-binding</keyword>
<accession>A0A1B0C0L6</accession>
<organism evidence="6 7">
    <name type="scientific">Glossina palpalis gambiensis</name>
    <dbReference type="NCBI Taxonomy" id="67801"/>
    <lineage>
        <taxon>Eukaryota</taxon>
        <taxon>Metazoa</taxon>
        <taxon>Ecdysozoa</taxon>
        <taxon>Arthropoda</taxon>
        <taxon>Hexapoda</taxon>
        <taxon>Insecta</taxon>
        <taxon>Pterygota</taxon>
        <taxon>Neoptera</taxon>
        <taxon>Endopterygota</taxon>
        <taxon>Diptera</taxon>
        <taxon>Brachycera</taxon>
        <taxon>Muscomorpha</taxon>
        <taxon>Hippoboscoidea</taxon>
        <taxon>Glossinidae</taxon>
        <taxon>Glossina</taxon>
    </lineage>
</organism>
<dbReference type="Gene3D" id="1.10.10.10">
    <property type="entry name" value="Winged helix-like DNA-binding domain superfamily/Winged helix DNA-binding domain"/>
    <property type="match status" value="2"/>
</dbReference>
<evidence type="ECO:0000256" key="2">
    <source>
        <dbReference type="ARBA" id="ARBA00023125"/>
    </source>
</evidence>
<dbReference type="VEuPathDB" id="VectorBase:GPPI046003"/>
<feature type="region of interest" description="Disordered" evidence="4">
    <location>
        <begin position="238"/>
        <end position="281"/>
    </location>
</feature>
<dbReference type="EMBL" id="JXJN01023672">
    <property type="status" value="NOT_ANNOTATED_CDS"/>
    <property type="molecule type" value="Genomic_DNA"/>
</dbReference>
<dbReference type="EMBL" id="JXJN01023673">
    <property type="status" value="NOT_ANNOTATED_CDS"/>
    <property type="molecule type" value="Genomic_DNA"/>
</dbReference>